<proteinExistence type="inferred from homology"/>
<accession>A0ABY2SG87</accession>
<evidence type="ECO:0000256" key="3">
    <source>
        <dbReference type="RuleBase" id="RU003560"/>
    </source>
</evidence>
<name>A0ABY2SG87_9HYPH</name>
<dbReference type="Pfam" id="PF00202">
    <property type="entry name" value="Aminotran_3"/>
    <property type="match status" value="1"/>
</dbReference>
<dbReference type="InterPro" id="IPR015424">
    <property type="entry name" value="PyrdxlP-dep_Trfase"/>
</dbReference>
<dbReference type="InterPro" id="IPR015422">
    <property type="entry name" value="PyrdxlP-dep_Trfase_small"/>
</dbReference>
<evidence type="ECO:0000256" key="1">
    <source>
        <dbReference type="ARBA" id="ARBA00001933"/>
    </source>
</evidence>
<keyword evidence="2 3" id="KW-0663">Pyridoxal phosphate</keyword>
<dbReference type="InterPro" id="IPR015421">
    <property type="entry name" value="PyrdxlP-dep_Trfase_major"/>
</dbReference>
<evidence type="ECO:0000313" key="4">
    <source>
        <dbReference type="EMBL" id="TKI04115.1"/>
    </source>
</evidence>
<dbReference type="EMBL" id="SZPQ01000033">
    <property type="protein sequence ID" value="TKI04115.1"/>
    <property type="molecule type" value="Genomic_DNA"/>
</dbReference>
<evidence type="ECO:0000313" key="5">
    <source>
        <dbReference type="Proteomes" id="UP000305202"/>
    </source>
</evidence>
<evidence type="ECO:0000256" key="2">
    <source>
        <dbReference type="ARBA" id="ARBA00022898"/>
    </source>
</evidence>
<dbReference type="PANTHER" id="PTHR43713">
    <property type="entry name" value="GLUTAMATE-1-SEMIALDEHYDE 2,1-AMINOMUTASE"/>
    <property type="match status" value="1"/>
</dbReference>
<keyword evidence="4" id="KW-0032">Aminotransferase</keyword>
<organism evidence="4 5">
    <name type="scientific">Martelella alba</name>
    <dbReference type="NCBI Taxonomy" id="2590451"/>
    <lineage>
        <taxon>Bacteria</taxon>
        <taxon>Pseudomonadati</taxon>
        <taxon>Pseudomonadota</taxon>
        <taxon>Alphaproteobacteria</taxon>
        <taxon>Hyphomicrobiales</taxon>
        <taxon>Aurantimonadaceae</taxon>
        <taxon>Martelella</taxon>
    </lineage>
</organism>
<keyword evidence="5" id="KW-1185">Reference proteome</keyword>
<dbReference type="RefSeq" id="WP_136991863.1">
    <property type="nucleotide sequence ID" value="NZ_SZPQ01000033.1"/>
</dbReference>
<protein>
    <submittedName>
        <fullName evidence="4">Aminotransferase class III-fold pyridoxal phosphate-dependent enzyme</fullName>
    </submittedName>
</protein>
<dbReference type="Gene3D" id="3.40.640.10">
    <property type="entry name" value="Type I PLP-dependent aspartate aminotransferase-like (Major domain)"/>
    <property type="match status" value="1"/>
</dbReference>
<dbReference type="SUPFAM" id="SSF53383">
    <property type="entry name" value="PLP-dependent transferases"/>
    <property type="match status" value="1"/>
</dbReference>
<gene>
    <name evidence="4" type="ORF">FCN80_19325</name>
</gene>
<comment type="cofactor">
    <cofactor evidence="1">
        <name>pyridoxal 5'-phosphate</name>
        <dbReference type="ChEBI" id="CHEBI:597326"/>
    </cofactor>
</comment>
<dbReference type="PANTHER" id="PTHR43713:SF3">
    <property type="entry name" value="GLUTAMATE-1-SEMIALDEHYDE 2,1-AMINOMUTASE 1, CHLOROPLASTIC-RELATED"/>
    <property type="match status" value="1"/>
</dbReference>
<dbReference type="GO" id="GO:0008483">
    <property type="term" value="F:transaminase activity"/>
    <property type="evidence" value="ECO:0007669"/>
    <property type="project" value="UniProtKB-KW"/>
</dbReference>
<dbReference type="Gene3D" id="3.90.1150.10">
    <property type="entry name" value="Aspartate Aminotransferase, domain 1"/>
    <property type="match status" value="1"/>
</dbReference>
<keyword evidence="4" id="KW-0808">Transferase</keyword>
<comment type="caution">
    <text evidence="4">The sequence shown here is derived from an EMBL/GenBank/DDBJ whole genome shotgun (WGS) entry which is preliminary data.</text>
</comment>
<dbReference type="InterPro" id="IPR005814">
    <property type="entry name" value="Aminotrans_3"/>
</dbReference>
<reference evidence="4 5" key="1">
    <citation type="submission" date="2019-04" db="EMBL/GenBank/DDBJ databases">
        <authorList>
            <person name="Li M."/>
            <person name="Gao C."/>
        </authorList>
    </citation>
    <scope>NUCLEOTIDE SEQUENCE [LARGE SCALE GENOMIC DNA]</scope>
    <source>
        <strain evidence="4 5">BGMRC 2031</strain>
    </source>
</reference>
<comment type="similarity">
    <text evidence="3">Belongs to the class-III pyridoxal-phosphate-dependent aminotransferase family.</text>
</comment>
<sequence length="383" mass="43603">MLEINSTISKRNLEYENAGPKEIDKGCGAYLYSTKGSVFLDCGMALGSVFIGYADDRVNSKAIEAIHKGVNFSRPSVLERTFFEKLSEIFEKDIVGKLSKSSSMLLNTLPRICRALTGKKYLLIQSEGAFLGNVDWYHSVNQKKAGTHENFVLTFKHGNRDEVIKVFSSHGANICGLIVEPYRHKQYNLEYYYTLRRLCDRYGCLLIFDETLSAFRFYKRTFELESGIAADLTILGKAISNGFPLACVVGKKELFTEIDNNDKLFGFSNTHAGEAISIAASMETIRILNYEANYKVFYGHNLNFIASLNALLQYYKSKLYVVGNTSYFWLQGEQKQKSQLVRFCCEKGVLFRGTFAFSLAHTHKDREYILDTIEEYYSRVKHG</sequence>
<dbReference type="Proteomes" id="UP000305202">
    <property type="component" value="Unassembled WGS sequence"/>
</dbReference>